<dbReference type="OrthoDB" id="3787288at2"/>
<dbReference type="InterPro" id="IPR011006">
    <property type="entry name" value="CheY-like_superfamily"/>
</dbReference>
<feature type="domain" description="ANTAR" evidence="1">
    <location>
        <begin position="132"/>
        <end position="193"/>
    </location>
</feature>
<keyword evidence="3" id="KW-1185">Reference proteome</keyword>
<evidence type="ECO:0000313" key="3">
    <source>
        <dbReference type="Proteomes" id="UP000199025"/>
    </source>
</evidence>
<evidence type="ECO:0000313" key="2">
    <source>
        <dbReference type="EMBL" id="SFK91286.1"/>
    </source>
</evidence>
<reference evidence="2 3" key="1">
    <citation type="submission" date="2016-10" db="EMBL/GenBank/DDBJ databases">
        <authorList>
            <person name="de Groot N.N."/>
        </authorList>
    </citation>
    <scope>NUCLEOTIDE SEQUENCE [LARGE SCALE GENOMIC DNA]</scope>
    <source>
        <strain evidence="2 3">DSM 44468</strain>
    </source>
</reference>
<dbReference type="Gene3D" id="3.30.450.20">
    <property type="entry name" value="PAS domain"/>
    <property type="match status" value="1"/>
</dbReference>
<gene>
    <name evidence="2" type="ORF">SAMN05421835_1453</name>
</gene>
<dbReference type="RefSeq" id="WP_091517018.1">
    <property type="nucleotide sequence ID" value="NZ_CBDQZW010000006.1"/>
</dbReference>
<dbReference type="InterPro" id="IPR036388">
    <property type="entry name" value="WH-like_DNA-bd_sf"/>
</dbReference>
<accession>A0A1I4DGP1</accession>
<dbReference type="SMART" id="SM01012">
    <property type="entry name" value="ANTAR"/>
    <property type="match status" value="1"/>
</dbReference>
<dbReference type="AlphaFoldDB" id="A0A1I4DGP1"/>
<dbReference type="InterPro" id="IPR035965">
    <property type="entry name" value="PAS-like_dom_sf"/>
</dbReference>
<sequence length="224" mass="24522">MSTKPDPLFALPAGQSADQVGMYHWDIRTGQWSWSSEIYLMYGYQPGSVTPDLALVTKHGHPKDRPALAEVFEQARRTGQPFSCQQRIAAADESTRAVVVVGDVDTEDDAPSAVHGYYVDLTSARLREAEQLSELAGEAAGLQRAMASRATIEQAKGMIMLAYRCDSGAAFDLLIGTSQRANVKLRELADRLVAAVQSPDEPPERAREYLEAVLTRLTRPGEDV</sequence>
<dbReference type="GO" id="GO:0003723">
    <property type="term" value="F:RNA binding"/>
    <property type="evidence" value="ECO:0007669"/>
    <property type="project" value="InterPro"/>
</dbReference>
<dbReference type="Pfam" id="PF08447">
    <property type="entry name" value="PAS_3"/>
    <property type="match status" value="1"/>
</dbReference>
<dbReference type="PROSITE" id="PS50921">
    <property type="entry name" value="ANTAR"/>
    <property type="match status" value="1"/>
</dbReference>
<evidence type="ECO:0000259" key="1">
    <source>
        <dbReference type="PROSITE" id="PS50921"/>
    </source>
</evidence>
<proteinExistence type="predicted"/>
<dbReference type="SUPFAM" id="SSF52172">
    <property type="entry name" value="CheY-like"/>
    <property type="match status" value="1"/>
</dbReference>
<dbReference type="Gene3D" id="1.10.10.10">
    <property type="entry name" value="Winged helix-like DNA-binding domain superfamily/Winged helix DNA-binding domain"/>
    <property type="match status" value="1"/>
</dbReference>
<organism evidence="2 3">
    <name type="scientific">Amycolatopsis sacchari</name>
    <dbReference type="NCBI Taxonomy" id="115433"/>
    <lineage>
        <taxon>Bacteria</taxon>
        <taxon>Bacillati</taxon>
        <taxon>Actinomycetota</taxon>
        <taxon>Actinomycetes</taxon>
        <taxon>Pseudonocardiales</taxon>
        <taxon>Pseudonocardiaceae</taxon>
        <taxon>Amycolatopsis</taxon>
    </lineage>
</organism>
<name>A0A1I4DGP1_9PSEU</name>
<dbReference type="SUPFAM" id="SSF55785">
    <property type="entry name" value="PYP-like sensor domain (PAS domain)"/>
    <property type="match status" value="1"/>
</dbReference>
<dbReference type="Pfam" id="PF03861">
    <property type="entry name" value="ANTAR"/>
    <property type="match status" value="1"/>
</dbReference>
<dbReference type="InterPro" id="IPR013655">
    <property type="entry name" value="PAS_fold_3"/>
</dbReference>
<dbReference type="EMBL" id="FORP01000045">
    <property type="protein sequence ID" value="SFK91286.1"/>
    <property type="molecule type" value="Genomic_DNA"/>
</dbReference>
<protein>
    <submittedName>
        <fullName evidence="2">PAS fold-containing protein</fullName>
    </submittedName>
</protein>
<dbReference type="Proteomes" id="UP000199025">
    <property type="component" value="Unassembled WGS sequence"/>
</dbReference>
<dbReference type="InterPro" id="IPR005561">
    <property type="entry name" value="ANTAR"/>
</dbReference>
<dbReference type="STRING" id="115433.SAMN05421835_1453"/>